<sequence length="227" mass="25203">MSDVHPKDPEISHYTASEASADLELPRPINLDDDFSNPDTVLTFGACEVHSIPVQLTVAAIKSGEEAYIPDDAPQKTAGGFTDFVSFSWKNLRRAPDHIYTPKEDQTFNTFKKTQELTPSGYRVVAKEKQITNWYTGGFCRSTEFGDGYSIQPQLEHEAISNLIDEVNTDISLITFDTGLDAAIQKSRDTGGSEVTWTGTMQGMILKDPQFAERTFEDYLVGIYSIG</sequence>
<dbReference type="RefSeq" id="XP_062795092.1">
    <property type="nucleotide sequence ID" value="XM_062939041.1"/>
</dbReference>
<gene>
    <name evidence="1" type="ORF">IL334_007351</name>
</gene>
<protein>
    <submittedName>
        <fullName evidence="1">Uncharacterized protein</fullName>
    </submittedName>
</protein>
<name>A0ABZ1D8X4_9TREE</name>
<organism evidence="1 2">
    <name type="scientific">Kwoniella shivajii</name>
    <dbReference type="NCBI Taxonomy" id="564305"/>
    <lineage>
        <taxon>Eukaryota</taxon>
        <taxon>Fungi</taxon>
        <taxon>Dikarya</taxon>
        <taxon>Basidiomycota</taxon>
        <taxon>Agaricomycotina</taxon>
        <taxon>Tremellomycetes</taxon>
        <taxon>Tremellales</taxon>
        <taxon>Cryptococcaceae</taxon>
        <taxon>Kwoniella</taxon>
    </lineage>
</organism>
<dbReference type="Proteomes" id="UP001329825">
    <property type="component" value="Chromosome 10"/>
</dbReference>
<evidence type="ECO:0000313" key="1">
    <source>
        <dbReference type="EMBL" id="WRT70353.1"/>
    </source>
</evidence>
<dbReference type="EMBL" id="CP141890">
    <property type="protein sequence ID" value="WRT70353.1"/>
    <property type="molecule type" value="Genomic_DNA"/>
</dbReference>
<keyword evidence="2" id="KW-1185">Reference proteome</keyword>
<reference evidence="1 2" key="1">
    <citation type="submission" date="2024-01" db="EMBL/GenBank/DDBJ databases">
        <title>Comparative genomics of Cryptococcus and Kwoniella reveals pathogenesis evolution and contrasting modes of karyotype evolution via chromosome fusion or intercentromeric recombination.</title>
        <authorList>
            <person name="Coelho M.A."/>
            <person name="David-Palma M."/>
            <person name="Shea T."/>
            <person name="Bowers K."/>
            <person name="McGinley-Smith S."/>
            <person name="Mohammad A.W."/>
            <person name="Gnirke A."/>
            <person name="Yurkov A.M."/>
            <person name="Nowrousian M."/>
            <person name="Sun S."/>
            <person name="Cuomo C.A."/>
            <person name="Heitman J."/>
        </authorList>
    </citation>
    <scope>NUCLEOTIDE SEQUENCE [LARGE SCALE GENOMIC DNA]</scope>
    <source>
        <strain evidence="1">CBS 11374</strain>
    </source>
</reference>
<dbReference type="GeneID" id="87959481"/>
<proteinExistence type="predicted"/>
<accession>A0ABZ1D8X4</accession>
<evidence type="ECO:0000313" key="2">
    <source>
        <dbReference type="Proteomes" id="UP001329825"/>
    </source>
</evidence>